<protein>
    <submittedName>
        <fullName evidence="2">Uncharacterized protein</fullName>
    </submittedName>
</protein>
<keyword evidence="1" id="KW-0812">Transmembrane</keyword>
<dbReference type="AlphaFoldDB" id="A0A1E5LHT0"/>
<dbReference type="Proteomes" id="UP000095209">
    <property type="component" value="Unassembled WGS sequence"/>
</dbReference>
<dbReference type="OrthoDB" id="2870746at2"/>
<dbReference type="RefSeq" id="WP_069716521.1">
    <property type="nucleotide sequence ID" value="NZ_MJEH01000011.1"/>
</dbReference>
<gene>
    <name evidence="2" type="ORF">BFG57_01130</name>
</gene>
<sequence>MKHLKILFWLSLATLLFLGGYLIGSMTSEKASREIQVIYADLEHEGRFNIEKVITDVDDQSVVDHFMMIFMHKKETTNIKKLARKPDVYISIMSPKRFVGLVNSSVWFTSEGAIIAHREEESSQNKTYYQIDEADAAYIKEQIEYID</sequence>
<evidence type="ECO:0000313" key="3">
    <source>
        <dbReference type="Proteomes" id="UP000095209"/>
    </source>
</evidence>
<dbReference type="EMBL" id="MJEH01000011">
    <property type="protein sequence ID" value="OEH93618.1"/>
    <property type="molecule type" value="Genomic_DNA"/>
</dbReference>
<keyword evidence="1" id="KW-0472">Membrane</keyword>
<organism evidence="2 3">
    <name type="scientific">Bacillus solimangrovi</name>
    <dbReference type="NCBI Taxonomy" id="1305675"/>
    <lineage>
        <taxon>Bacteria</taxon>
        <taxon>Bacillati</taxon>
        <taxon>Bacillota</taxon>
        <taxon>Bacilli</taxon>
        <taxon>Bacillales</taxon>
        <taxon>Bacillaceae</taxon>
        <taxon>Bacillus</taxon>
    </lineage>
</organism>
<accession>A0A1E5LHT0</accession>
<comment type="caution">
    <text evidence="2">The sequence shown here is derived from an EMBL/GenBank/DDBJ whole genome shotgun (WGS) entry which is preliminary data.</text>
</comment>
<evidence type="ECO:0000313" key="2">
    <source>
        <dbReference type="EMBL" id="OEH93618.1"/>
    </source>
</evidence>
<name>A0A1E5LHT0_9BACI</name>
<keyword evidence="3" id="KW-1185">Reference proteome</keyword>
<feature type="transmembrane region" description="Helical" evidence="1">
    <location>
        <begin position="6"/>
        <end position="24"/>
    </location>
</feature>
<keyword evidence="1" id="KW-1133">Transmembrane helix</keyword>
<evidence type="ECO:0000256" key="1">
    <source>
        <dbReference type="SAM" id="Phobius"/>
    </source>
</evidence>
<reference evidence="2 3" key="1">
    <citation type="submission" date="2016-08" db="EMBL/GenBank/DDBJ databases">
        <title>Genome of Bacillus solimangrovi GH2-4.</title>
        <authorList>
            <person name="Lim S."/>
            <person name="Kim B.-C."/>
        </authorList>
    </citation>
    <scope>NUCLEOTIDE SEQUENCE [LARGE SCALE GENOMIC DNA]</scope>
    <source>
        <strain evidence="2 3">GH2-4</strain>
    </source>
</reference>
<proteinExistence type="predicted"/>